<dbReference type="PANTHER" id="PTHR30055:SF234">
    <property type="entry name" value="HTH-TYPE TRANSCRIPTIONAL REGULATOR BETI"/>
    <property type="match status" value="1"/>
</dbReference>
<feature type="region of interest" description="Disordered" evidence="5">
    <location>
        <begin position="1"/>
        <end position="33"/>
    </location>
</feature>
<evidence type="ECO:0000256" key="5">
    <source>
        <dbReference type="SAM" id="MobiDB-lite"/>
    </source>
</evidence>
<feature type="region of interest" description="Disordered" evidence="5">
    <location>
        <begin position="80"/>
        <end position="132"/>
    </location>
</feature>
<evidence type="ECO:0000313" key="7">
    <source>
        <dbReference type="EMBL" id="GGX57669.1"/>
    </source>
</evidence>
<evidence type="ECO:0000259" key="6">
    <source>
        <dbReference type="PROSITE" id="PS50977"/>
    </source>
</evidence>
<reference evidence="7" key="2">
    <citation type="submission" date="2020-09" db="EMBL/GenBank/DDBJ databases">
        <authorList>
            <person name="Sun Q."/>
            <person name="Ohkuma M."/>
        </authorList>
    </citation>
    <scope>NUCLEOTIDE SEQUENCE</scope>
    <source>
        <strain evidence="7">JCM 4790</strain>
    </source>
</reference>
<dbReference type="Pfam" id="PF00440">
    <property type="entry name" value="TetR_N"/>
    <property type="match status" value="1"/>
</dbReference>
<dbReference type="EMBL" id="BMVU01000002">
    <property type="protein sequence ID" value="GGX57669.1"/>
    <property type="molecule type" value="Genomic_DNA"/>
</dbReference>
<evidence type="ECO:0000256" key="2">
    <source>
        <dbReference type="ARBA" id="ARBA00023125"/>
    </source>
</evidence>
<dbReference type="Proteomes" id="UP000619244">
    <property type="component" value="Unassembled WGS sequence"/>
</dbReference>
<protein>
    <recommendedName>
        <fullName evidence="6">HTH tetR-type domain-containing protein</fullName>
    </recommendedName>
</protein>
<dbReference type="AlphaFoldDB" id="A0A918KBM3"/>
<feature type="compositionally biased region" description="Low complexity" evidence="5">
    <location>
        <begin position="1"/>
        <end position="19"/>
    </location>
</feature>
<evidence type="ECO:0000256" key="1">
    <source>
        <dbReference type="ARBA" id="ARBA00023015"/>
    </source>
</evidence>
<name>A0A918KBM3_9ACTN</name>
<reference evidence="7" key="1">
    <citation type="journal article" date="2014" name="Int. J. Syst. Evol. Microbiol.">
        <title>Complete genome sequence of Corynebacterium casei LMG S-19264T (=DSM 44701T), isolated from a smear-ripened cheese.</title>
        <authorList>
            <consortium name="US DOE Joint Genome Institute (JGI-PGF)"/>
            <person name="Walter F."/>
            <person name="Albersmeier A."/>
            <person name="Kalinowski J."/>
            <person name="Ruckert C."/>
        </authorList>
    </citation>
    <scope>NUCLEOTIDE SEQUENCE</scope>
    <source>
        <strain evidence="7">JCM 4790</strain>
    </source>
</reference>
<accession>A0A918KBM3</accession>
<dbReference type="InterPro" id="IPR050109">
    <property type="entry name" value="HTH-type_TetR-like_transc_reg"/>
</dbReference>
<dbReference type="GO" id="GO:0000976">
    <property type="term" value="F:transcription cis-regulatory region binding"/>
    <property type="evidence" value="ECO:0007669"/>
    <property type="project" value="TreeGrafter"/>
</dbReference>
<comment type="caution">
    <text evidence="7">The sequence shown here is derived from an EMBL/GenBank/DDBJ whole genome shotgun (WGS) entry which is preliminary data.</text>
</comment>
<keyword evidence="1" id="KW-0805">Transcription regulation</keyword>
<dbReference type="GO" id="GO:0003700">
    <property type="term" value="F:DNA-binding transcription factor activity"/>
    <property type="evidence" value="ECO:0007669"/>
    <property type="project" value="TreeGrafter"/>
</dbReference>
<dbReference type="InterPro" id="IPR001647">
    <property type="entry name" value="HTH_TetR"/>
</dbReference>
<evidence type="ECO:0000313" key="8">
    <source>
        <dbReference type="Proteomes" id="UP000619244"/>
    </source>
</evidence>
<dbReference type="SUPFAM" id="SSF46689">
    <property type="entry name" value="Homeodomain-like"/>
    <property type="match status" value="1"/>
</dbReference>
<proteinExistence type="predicted"/>
<keyword evidence="3" id="KW-0804">Transcription</keyword>
<organism evidence="7 8">
    <name type="scientific">Streptomyces minutiscleroticus</name>
    <dbReference type="NCBI Taxonomy" id="68238"/>
    <lineage>
        <taxon>Bacteria</taxon>
        <taxon>Bacillati</taxon>
        <taxon>Actinomycetota</taxon>
        <taxon>Actinomycetes</taxon>
        <taxon>Kitasatosporales</taxon>
        <taxon>Streptomycetaceae</taxon>
        <taxon>Streptomyces</taxon>
    </lineage>
</organism>
<dbReference type="InterPro" id="IPR009057">
    <property type="entry name" value="Homeodomain-like_sf"/>
</dbReference>
<dbReference type="PANTHER" id="PTHR30055">
    <property type="entry name" value="HTH-TYPE TRANSCRIPTIONAL REGULATOR RUTR"/>
    <property type="match status" value="1"/>
</dbReference>
<evidence type="ECO:0000256" key="3">
    <source>
        <dbReference type="ARBA" id="ARBA00023163"/>
    </source>
</evidence>
<keyword evidence="8" id="KW-1185">Reference proteome</keyword>
<dbReference type="Gene3D" id="1.10.357.10">
    <property type="entry name" value="Tetracycline Repressor, domain 2"/>
    <property type="match status" value="1"/>
</dbReference>
<sequence>MTAARSPGPAAARGRGAAPGAPPGPRERKRVRTRAAIRGATYALAEEEGYEATTVERIAGRAEVSPSTVPRHFPVKEDIVLTDASGPLPADGPRTRPAGEPLPDLVDRAPAVLDHGPPTGKPQARGGSPVTS</sequence>
<feature type="domain" description="HTH tetR-type" evidence="6">
    <location>
        <begin position="31"/>
        <end position="91"/>
    </location>
</feature>
<feature type="DNA-binding region" description="H-T-H motif" evidence="4">
    <location>
        <begin position="54"/>
        <end position="73"/>
    </location>
</feature>
<keyword evidence="2 4" id="KW-0238">DNA-binding</keyword>
<evidence type="ECO:0000256" key="4">
    <source>
        <dbReference type="PROSITE-ProRule" id="PRU00335"/>
    </source>
</evidence>
<dbReference type="PROSITE" id="PS50977">
    <property type="entry name" value="HTH_TETR_2"/>
    <property type="match status" value="1"/>
</dbReference>
<gene>
    <name evidence="7" type="ORF">GCM10010358_09790</name>
</gene>